<feature type="domain" description="ABC transporter" evidence="9">
    <location>
        <begin position="333"/>
        <end position="568"/>
    </location>
</feature>
<keyword evidence="4" id="KW-0547">Nucleotide-binding</keyword>
<sequence>MIAGWRIILKYLKPHKEAVFVLGAFSIISAVADASVPYLAGKIVDNITTSVVFYFIGAWVLVRILGDTIDWRSKLLNNKLQGISESEYLAFGHGKLLELPLSFHKTHKMGEIANRISRASNWLNSLISDVLINLAPRFLSIIFALAFAFYIKPVLALALIAGVLVYCFILTKTAPRIAEMSLKMHRAYNIAYGDAYDAVLNVQSVKQATAESYEKKKMYRNFFIRAYGIWFNMEKLWSMLDISQRILVILVQLSIFLFSVTFIQRGQMTIGQLVMFNGYAAMFFGPFVVLGNNWKTIQNGIVALERAEKILNLPAEPYTPQNAIILEKVGGSVEFQNVSFSYNNKQGEILQSISFKVFPGESAALVGESGVGKSTLIDLISYYYKPTSGKILIDGHDVKNFDLKFLRSQIAVVPQEILLFNDTVKNNIRYGSFGASDKKIQNAAKLAHADEFIENFPKKYDQMVGERGIKLSMGQKQRVALARAFLRNPKILILDEPTSALDAKSERYIQESFRELMRGRTTFIIAHRLSTVREVDEIFVLDQCIIAERGTHDELIKKPDGIYHKLYELQLGFS</sequence>
<evidence type="ECO:0000256" key="4">
    <source>
        <dbReference type="ARBA" id="ARBA00022741"/>
    </source>
</evidence>
<dbReference type="FunFam" id="3.40.50.300:FF:000287">
    <property type="entry name" value="Multidrug ABC transporter ATP-binding protein"/>
    <property type="match status" value="1"/>
</dbReference>
<dbReference type="EMBL" id="LCIV01000003">
    <property type="protein sequence ID" value="KKT64083.1"/>
    <property type="molecule type" value="Genomic_DNA"/>
</dbReference>
<accession>A0A0G1IYK8</accession>
<dbReference type="InterPro" id="IPR003593">
    <property type="entry name" value="AAA+_ATPase"/>
</dbReference>
<evidence type="ECO:0000256" key="6">
    <source>
        <dbReference type="ARBA" id="ARBA00022989"/>
    </source>
</evidence>
<evidence type="ECO:0000313" key="11">
    <source>
        <dbReference type="EMBL" id="KKT64083.1"/>
    </source>
</evidence>
<dbReference type="InterPro" id="IPR027417">
    <property type="entry name" value="P-loop_NTPase"/>
</dbReference>
<dbReference type="SMART" id="SM00382">
    <property type="entry name" value="AAA"/>
    <property type="match status" value="1"/>
</dbReference>
<evidence type="ECO:0000259" key="10">
    <source>
        <dbReference type="PROSITE" id="PS50929"/>
    </source>
</evidence>
<dbReference type="GO" id="GO:0005524">
    <property type="term" value="F:ATP binding"/>
    <property type="evidence" value="ECO:0007669"/>
    <property type="project" value="UniProtKB-KW"/>
</dbReference>
<proteinExistence type="predicted"/>
<keyword evidence="5" id="KW-0067">ATP-binding</keyword>
<comment type="subcellular location">
    <subcellularLocation>
        <location evidence="1">Cell membrane</location>
        <topology evidence="1">Multi-pass membrane protein</topology>
    </subcellularLocation>
</comment>
<dbReference type="SUPFAM" id="SSF52540">
    <property type="entry name" value="P-loop containing nucleoside triphosphate hydrolases"/>
    <property type="match status" value="1"/>
</dbReference>
<dbReference type="CDD" id="cd07346">
    <property type="entry name" value="ABC_6TM_exporters"/>
    <property type="match status" value="1"/>
</dbReference>
<dbReference type="InterPro" id="IPR003439">
    <property type="entry name" value="ABC_transporter-like_ATP-bd"/>
</dbReference>
<dbReference type="InterPro" id="IPR011527">
    <property type="entry name" value="ABC1_TM_dom"/>
</dbReference>
<organism evidence="11 12">
    <name type="scientific">Candidatus Giovannonibacteria bacterium GW2011_GWA1_44_29</name>
    <dbReference type="NCBI Taxonomy" id="1618646"/>
    <lineage>
        <taxon>Bacteria</taxon>
        <taxon>Candidatus Giovannoniibacteriota</taxon>
    </lineage>
</organism>
<feature type="transmembrane region" description="Helical" evidence="8">
    <location>
        <begin position="156"/>
        <end position="174"/>
    </location>
</feature>
<evidence type="ECO:0000256" key="1">
    <source>
        <dbReference type="ARBA" id="ARBA00004651"/>
    </source>
</evidence>
<feature type="transmembrane region" description="Helical" evidence="8">
    <location>
        <begin position="20"/>
        <end position="41"/>
    </location>
</feature>
<feature type="transmembrane region" description="Helical" evidence="8">
    <location>
        <begin position="246"/>
        <end position="263"/>
    </location>
</feature>
<dbReference type="Gene3D" id="3.40.50.300">
    <property type="entry name" value="P-loop containing nucleotide triphosphate hydrolases"/>
    <property type="match status" value="1"/>
</dbReference>
<evidence type="ECO:0000313" key="12">
    <source>
        <dbReference type="Proteomes" id="UP000034652"/>
    </source>
</evidence>
<dbReference type="GO" id="GO:0005886">
    <property type="term" value="C:plasma membrane"/>
    <property type="evidence" value="ECO:0007669"/>
    <property type="project" value="UniProtKB-SubCell"/>
</dbReference>
<dbReference type="Gene3D" id="1.20.1560.10">
    <property type="entry name" value="ABC transporter type 1, transmembrane domain"/>
    <property type="match status" value="1"/>
</dbReference>
<gene>
    <name evidence="11" type="ORF">UW57_C0003G0077</name>
</gene>
<dbReference type="GO" id="GO:0016887">
    <property type="term" value="F:ATP hydrolysis activity"/>
    <property type="evidence" value="ECO:0007669"/>
    <property type="project" value="InterPro"/>
</dbReference>
<feature type="transmembrane region" description="Helical" evidence="8">
    <location>
        <begin position="270"/>
        <end position="290"/>
    </location>
</feature>
<dbReference type="PROSITE" id="PS50929">
    <property type="entry name" value="ABC_TM1F"/>
    <property type="match status" value="1"/>
</dbReference>
<comment type="caution">
    <text evidence="11">The sequence shown here is derived from an EMBL/GenBank/DDBJ whole genome shotgun (WGS) entry which is preliminary data.</text>
</comment>
<dbReference type="Pfam" id="PF00664">
    <property type="entry name" value="ABC_membrane"/>
    <property type="match status" value="1"/>
</dbReference>
<feature type="domain" description="ABC transmembrane type-1" evidence="10">
    <location>
        <begin position="20"/>
        <end position="299"/>
    </location>
</feature>
<dbReference type="SUPFAM" id="SSF90123">
    <property type="entry name" value="ABC transporter transmembrane region"/>
    <property type="match status" value="1"/>
</dbReference>
<dbReference type="PROSITE" id="PS50893">
    <property type="entry name" value="ABC_TRANSPORTER_2"/>
    <property type="match status" value="1"/>
</dbReference>
<dbReference type="STRING" id="1618646.UW57_C0003G0077"/>
<evidence type="ECO:0000256" key="7">
    <source>
        <dbReference type="ARBA" id="ARBA00023136"/>
    </source>
</evidence>
<dbReference type="PANTHER" id="PTHR43394">
    <property type="entry name" value="ATP-DEPENDENT PERMEASE MDL1, MITOCHONDRIAL"/>
    <property type="match status" value="1"/>
</dbReference>
<dbReference type="GO" id="GO:0015421">
    <property type="term" value="F:ABC-type oligopeptide transporter activity"/>
    <property type="evidence" value="ECO:0007669"/>
    <property type="project" value="TreeGrafter"/>
</dbReference>
<dbReference type="PANTHER" id="PTHR43394:SF1">
    <property type="entry name" value="ATP-BINDING CASSETTE SUB-FAMILY B MEMBER 10, MITOCHONDRIAL"/>
    <property type="match status" value="1"/>
</dbReference>
<evidence type="ECO:0000256" key="3">
    <source>
        <dbReference type="ARBA" id="ARBA00022692"/>
    </source>
</evidence>
<dbReference type="InterPro" id="IPR039421">
    <property type="entry name" value="Type_1_exporter"/>
</dbReference>
<feature type="transmembrane region" description="Helical" evidence="8">
    <location>
        <begin position="130"/>
        <end position="150"/>
    </location>
</feature>
<protein>
    <submittedName>
        <fullName evidence="11">ABC-type multidrug transport system, ATPase and permease component</fullName>
    </submittedName>
</protein>
<dbReference type="InterPro" id="IPR036640">
    <property type="entry name" value="ABC1_TM_sf"/>
</dbReference>
<evidence type="ECO:0000256" key="8">
    <source>
        <dbReference type="SAM" id="Phobius"/>
    </source>
</evidence>
<name>A0A0G1IYK8_9BACT</name>
<dbReference type="AlphaFoldDB" id="A0A0G1IYK8"/>
<keyword evidence="7 8" id="KW-0472">Membrane</keyword>
<evidence type="ECO:0000259" key="9">
    <source>
        <dbReference type="PROSITE" id="PS50893"/>
    </source>
</evidence>
<evidence type="ECO:0000256" key="5">
    <source>
        <dbReference type="ARBA" id="ARBA00022840"/>
    </source>
</evidence>
<keyword evidence="3 8" id="KW-0812">Transmembrane</keyword>
<dbReference type="Pfam" id="PF00005">
    <property type="entry name" value="ABC_tran"/>
    <property type="match status" value="1"/>
</dbReference>
<keyword evidence="6 8" id="KW-1133">Transmembrane helix</keyword>
<reference evidence="11 12" key="1">
    <citation type="journal article" date="2015" name="Nature">
        <title>rRNA introns, odd ribosomes, and small enigmatic genomes across a large radiation of phyla.</title>
        <authorList>
            <person name="Brown C.T."/>
            <person name="Hug L.A."/>
            <person name="Thomas B.C."/>
            <person name="Sharon I."/>
            <person name="Castelle C.J."/>
            <person name="Singh A."/>
            <person name="Wilkins M.J."/>
            <person name="Williams K.H."/>
            <person name="Banfield J.F."/>
        </authorList>
    </citation>
    <scope>NUCLEOTIDE SEQUENCE [LARGE SCALE GENOMIC DNA]</scope>
</reference>
<dbReference type="Proteomes" id="UP000034652">
    <property type="component" value="Unassembled WGS sequence"/>
</dbReference>
<evidence type="ECO:0000256" key="2">
    <source>
        <dbReference type="ARBA" id="ARBA00022448"/>
    </source>
</evidence>
<keyword evidence="2" id="KW-0813">Transport</keyword>
<feature type="transmembrane region" description="Helical" evidence="8">
    <location>
        <begin position="47"/>
        <end position="66"/>
    </location>
</feature>